<name>A0AAN8F4M3_TRICO</name>
<sequence length="108" mass="12403">MIRKFLQVYQLSSGRSYYAHDKKVVQTSSINEVVRRITRREESRSSGVRQRSSTAFDRFPCLGNPIDPQESFAAWFTMRMMLYGLPGLVVALISYKLISSSYKRGCPV</sequence>
<dbReference type="Proteomes" id="UP001331761">
    <property type="component" value="Unassembled WGS sequence"/>
</dbReference>
<keyword evidence="1" id="KW-1133">Transmembrane helix</keyword>
<protein>
    <submittedName>
        <fullName evidence="2">Uncharacterized protein</fullName>
    </submittedName>
</protein>
<dbReference type="AlphaFoldDB" id="A0AAN8F4M3"/>
<gene>
    <name evidence="2" type="ORF">GCK32_012866</name>
</gene>
<reference evidence="2 3" key="1">
    <citation type="submission" date="2019-10" db="EMBL/GenBank/DDBJ databases">
        <title>Assembly and Annotation for the nematode Trichostrongylus colubriformis.</title>
        <authorList>
            <person name="Martin J."/>
        </authorList>
    </citation>
    <scope>NUCLEOTIDE SEQUENCE [LARGE SCALE GENOMIC DNA]</scope>
    <source>
        <strain evidence="2">G859</strain>
        <tissue evidence="2">Whole worm</tissue>
    </source>
</reference>
<keyword evidence="1" id="KW-0812">Transmembrane</keyword>
<dbReference type="EMBL" id="WIXE01015833">
    <property type="protein sequence ID" value="KAK5973155.1"/>
    <property type="molecule type" value="Genomic_DNA"/>
</dbReference>
<organism evidence="2 3">
    <name type="scientific">Trichostrongylus colubriformis</name>
    <name type="common">Black scour worm</name>
    <dbReference type="NCBI Taxonomy" id="6319"/>
    <lineage>
        <taxon>Eukaryota</taxon>
        <taxon>Metazoa</taxon>
        <taxon>Ecdysozoa</taxon>
        <taxon>Nematoda</taxon>
        <taxon>Chromadorea</taxon>
        <taxon>Rhabditida</taxon>
        <taxon>Rhabditina</taxon>
        <taxon>Rhabditomorpha</taxon>
        <taxon>Strongyloidea</taxon>
        <taxon>Trichostrongylidae</taxon>
        <taxon>Trichostrongylus</taxon>
    </lineage>
</organism>
<evidence type="ECO:0000313" key="3">
    <source>
        <dbReference type="Proteomes" id="UP001331761"/>
    </source>
</evidence>
<keyword evidence="1" id="KW-0472">Membrane</keyword>
<feature type="transmembrane region" description="Helical" evidence="1">
    <location>
        <begin position="72"/>
        <end position="95"/>
    </location>
</feature>
<keyword evidence="3" id="KW-1185">Reference proteome</keyword>
<comment type="caution">
    <text evidence="2">The sequence shown here is derived from an EMBL/GenBank/DDBJ whole genome shotgun (WGS) entry which is preliminary data.</text>
</comment>
<accession>A0AAN8F4M3</accession>
<evidence type="ECO:0000256" key="1">
    <source>
        <dbReference type="SAM" id="Phobius"/>
    </source>
</evidence>
<evidence type="ECO:0000313" key="2">
    <source>
        <dbReference type="EMBL" id="KAK5973155.1"/>
    </source>
</evidence>
<proteinExistence type="predicted"/>